<evidence type="ECO:0000256" key="3">
    <source>
        <dbReference type="ARBA" id="ARBA00022989"/>
    </source>
</evidence>
<proteinExistence type="predicted"/>
<feature type="domain" description="NfeD-like C-terminal" evidence="6">
    <location>
        <begin position="96"/>
        <end position="152"/>
    </location>
</feature>
<dbReference type="EMBL" id="UOEE01000071">
    <property type="protein sequence ID" value="VAV88640.1"/>
    <property type="molecule type" value="Genomic_DNA"/>
</dbReference>
<accession>A0A3B0R615</accession>
<dbReference type="InterPro" id="IPR002810">
    <property type="entry name" value="NfeD-like_C"/>
</dbReference>
<gene>
    <name evidence="7" type="ORF">MNBD_ALPHA06-347</name>
</gene>
<dbReference type="Gene3D" id="2.40.50.140">
    <property type="entry name" value="Nucleic acid-binding proteins"/>
    <property type="match status" value="1"/>
</dbReference>
<keyword evidence="2 5" id="KW-0812">Transmembrane</keyword>
<evidence type="ECO:0000256" key="5">
    <source>
        <dbReference type="SAM" id="Phobius"/>
    </source>
</evidence>
<evidence type="ECO:0000313" key="7">
    <source>
        <dbReference type="EMBL" id="VAV88640.1"/>
    </source>
</evidence>
<dbReference type="AlphaFoldDB" id="A0A3B0R615"/>
<dbReference type="InterPro" id="IPR052165">
    <property type="entry name" value="Membrane_assoc_protease"/>
</dbReference>
<evidence type="ECO:0000259" key="6">
    <source>
        <dbReference type="Pfam" id="PF01957"/>
    </source>
</evidence>
<dbReference type="InterPro" id="IPR012340">
    <property type="entry name" value="NA-bd_OB-fold"/>
</dbReference>
<keyword evidence="3 5" id="KW-1133">Transmembrane helix</keyword>
<dbReference type="SUPFAM" id="SSF141322">
    <property type="entry name" value="NfeD domain-like"/>
    <property type="match status" value="1"/>
</dbReference>
<evidence type="ECO:0000256" key="4">
    <source>
        <dbReference type="ARBA" id="ARBA00023136"/>
    </source>
</evidence>
<reference evidence="7" key="1">
    <citation type="submission" date="2018-06" db="EMBL/GenBank/DDBJ databases">
        <authorList>
            <person name="Zhirakovskaya E."/>
        </authorList>
    </citation>
    <scope>NUCLEOTIDE SEQUENCE</scope>
</reference>
<dbReference type="PANTHER" id="PTHR33507">
    <property type="entry name" value="INNER MEMBRANE PROTEIN YBBJ"/>
    <property type="match status" value="1"/>
</dbReference>
<feature type="transmembrane region" description="Helical" evidence="5">
    <location>
        <begin position="61"/>
        <end position="79"/>
    </location>
</feature>
<sequence length="154" mass="16929">METLIDLMANMGIWQWMALAAGLLVLELLTGGTTYLLWPAAAAFIVGLLNMFGFMGWQADLIVFAVATLAMMWVGQVYIRPRMKGGDKEHLNERSERMIGQVGEVTVDFVNGRGRIHLDDTRWSAVSVDDSNLSTGAKVIVEKVEGVTVTVRLA</sequence>
<name>A0A3B0R615_9ZZZZ</name>
<evidence type="ECO:0000256" key="2">
    <source>
        <dbReference type="ARBA" id="ARBA00022692"/>
    </source>
</evidence>
<dbReference type="PANTHER" id="PTHR33507:SF3">
    <property type="entry name" value="INNER MEMBRANE PROTEIN YBBJ"/>
    <property type="match status" value="1"/>
</dbReference>
<evidence type="ECO:0000256" key="1">
    <source>
        <dbReference type="ARBA" id="ARBA00004141"/>
    </source>
</evidence>
<comment type="subcellular location">
    <subcellularLocation>
        <location evidence="1">Membrane</location>
        <topology evidence="1">Multi-pass membrane protein</topology>
    </subcellularLocation>
</comment>
<dbReference type="GO" id="GO:0005886">
    <property type="term" value="C:plasma membrane"/>
    <property type="evidence" value="ECO:0007669"/>
    <property type="project" value="TreeGrafter"/>
</dbReference>
<dbReference type="Pfam" id="PF01957">
    <property type="entry name" value="NfeD"/>
    <property type="match status" value="1"/>
</dbReference>
<organism evidence="7">
    <name type="scientific">hydrothermal vent metagenome</name>
    <dbReference type="NCBI Taxonomy" id="652676"/>
    <lineage>
        <taxon>unclassified sequences</taxon>
        <taxon>metagenomes</taxon>
        <taxon>ecological metagenomes</taxon>
    </lineage>
</organism>
<protein>
    <recommendedName>
        <fullName evidence="6">NfeD-like C-terminal domain-containing protein</fullName>
    </recommendedName>
</protein>
<keyword evidence="4 5" id="KW-0472">Membrane</keyword>